<keyword evidence="3" id="KW-1185">Reference proteome</keyword>
<protein>
    <submittedName>
        <fullName evidence="2">Uncharacterized protein</fullName>
    </submittedName>
</protein>
<organism evidence="2 3">
    <name type="scientific">Pseudoprimorskyibacter insulae</name>
    <dbReference type="NCBI Taxonomy" id="1695997"/>
    <lineage>
        <taxon>Bacteria</taxon>
        <taxon>Pseudomonadati</taxon>
        <taxon>Pseudomonadota</taxon>
        <taxon>Alphaproteobacteria</taxon>
        <taxon>Rhodobacterales</taxon>
        <taxon>Paracoccaceae</taxon>
        <taxon>Pseudoprimorskyibacter</taxon>
    </lineage>
</organism>
<evidence type="ECO:0000313" key="3">
    <source>
        <dbReference type="Proteomes" id="UP000244904"/>
    </source>
</evidence>
<evidence type="ECO:0000313" key="2">
    <source>
        <dbReference type="EMBL" id="SPF79460.1"/>
    </source>
</evidence>
<evidence type="ECO:0000256" key="1">
    <source>
        <dbReference type="SAM" id="Phobius"/>
    </source>
</evidence>
<feature type="transmembrane region" description="Helical" evidence="1">
    <location>
        <begin position="65"/>
        <end position="85"/>
    </location>
</feature>
<dbReference type="AlphaFoldDB" id="A0A2R8AU05"/>
<accession>A0A2R8AU05</accession>
<dbReference type="RefSeq" id="WP_108885334.1">
    <property type="nucleotide sequence ID" value="NZ_OMOJ01000002.1"/>
</dbReference>
<dbReference type="Proteomes" id="UP000244904">
    <property type="component" value="Unassembled WGS sequence"/>
</dbReference>
<proteinExistence type="predicted"/>
<sequence length="93" mass="9928">MAIDLASVGASLVGFTAIFSLFEAHKAGGWRALFSGKRWHPLVIAAILFGLAGIVGDVVEARYSLQARMVFLFGVAALAVGFAMFKKRRKANA</sequence>
<keyword evidence="1" id="KW-0812">Transmembrane</keyword>
<reference evidence="3" key="1">
    <citation type="submission" date="2018-03" db="EMBL/GenBank/DDBJ databases">
        <authorList>
            <person name="Rodrigo-Torres L."/>
            <person name="Arahal R. D."/>
            <person name="Lucena T."/>
        </authorList>
    </citation>
    <scope>NUCLEOTIDE SEQUENCE [LARGE SCALE GENOMIC DNA]</scope>
    <source>
        <strain evidence="3">CECT 8871</strain>
    </source>
</reference>
<gene>
    <name evidence="2" type="ORF">PRI8871_01256</name>
</gene>
<dbReference type="EMBL" id="OMOJ01000002">
    <property type="protein sequence ID" value="SPF79460.1"/>
    <property type="molecule type" value="Genomic_DNA"/>
</dbReference>
<feature type="transmembrane region" description="Helical" evidence="1">
    <location>
        <begin position="6"/>
        <end position="22"/>
    </location>
</feature>
<feature type="transmembrane region" description="Helical" evidence="1">
    <location>
        <begin position="42"/>
        <end position="59"/>
    </location>
</feature>
<keyword evidence="1" id="KW-0472">Membrane</keyword>
<dbReference type="OrthoDB" id="2806188at2"/>
<name>A0A2R8AU05_9RHOB</name>
<keyword evidence="1" id="KW-1133">Transmembrane helix</keyword>